<dbReference type="HOGENOM" id="CLU_585849_0_0_1"/>
<dbReference type="PANTHER" id="PTHR32488:SF76">
    <property type="entry name" value="ANKYRIN REPEAT-CONTAINING PROTEIN-RELATED"/>
    <property type="match status" value="1"/>
</dbReference>
<keyword evidence="2" id="KW-1185">Reference proteome</keyword>
<accession>Q86JH1</accession>
<dbReference type="AlphaFoldDB" id="Q86JH1"/>
<dbReference type="KEGG" id="ddi:DDB_G0271542"/>
<dbReference type="PANTHER" id="PTHR32488">
    <property type="entry name" value="UPF0746 PROTEIN DDB_G0280785-RELATED"/>
    <property type="match status" value="1"/>
</dbReference>
<dbReference type="InterPro" id="IPR051904">
    <property type="entry name" value="UPF0746_actin_org"/>
</dbReference>
<dbReference type="InParanoid" id="Q86JH1"/>
<dbReference type="STRING" id="44689.Q86JH1"/>
<reference evidence="1 2" key="1">
    <citation type="journal article" date="2005" name="Nature">
        <title>The genome of the social amoeba Dictyostelium discoideum.</title>
        <authorList>
            <consortium name="The Dictyostelium discoideum Sequencing Consortium"/>
            <person name="Eichinger L."/>
            <person name="Pachebat J.A."/>
            <person name="Glockner G."/>
            <person name="Rajandream M.A."/>
            <person name="Sucgang R."/>
            <person name="Berriman M."/>
            <person name="Song J."/>
            <person name="Olsen R."/>
            <person name="Szafranski K."/>
            <person name="Xu Q."/>
            <person name="Tunggal B."/>
            <person name="Kummerfeld S."/>
            <person name="Madera M."/>
            <person name="Konfortov B.A."/>
            <person name="Rivero F."/>
            <person name="Bankier A.T."/>
            <person name="Lehmann R."/>
            <person name="Hamlin N."/>
            <person name="Davies R."/>
            <person name="Gaudet P."/>
            <person name="Fey P."/>
            <person name="Pilcher K."/>
            <person name="Chen G."/>
            <person name="Saunders D."/>
            <person name="Sodergren E."/>
            <person name="Davis P."/>
            <person name="Kerhornou A."/>
            <person name="Nie X."/>
            <person name="Hall N."/>
            <person name="Anjard C."/>
            <person name="Hemphill L."/>
            <person name="Bason N."/>
            <person name="Farbrother P."/>
            <person name="Desany B."/>
            <person name="Just E."/>
            <person name="Morio T."/>
            <person name="Rost R."/>
            <person name="Churcher C."/>
            <person name="Cooper J."/>
            <person name="Haydock S."/>
            <person name="van Driessche N."/>
            <person name="Cronin A."/>
            <person name="Goodhead I."/>
            <person name="Muzny D."/>
            <person name="Mourier T."/>
            <person name="Pain A."/>
            <person name="Lu M."/>
            <person name="Harper D."/>
            <person name="Lindsay R."/>
            <person name="Hauser H."/>
            <person name="James K."/>
            <person name="Quiles M."/>
            <person name="Madan Babu M."/>
            <person name="Saito T."/>
            <person name="Buchrieser C."/>
            <person name="Wardroper A."/>
            <person name="Felder M."/>
            <person name="Thangavelu M."/>
            <person name="Johnson D."/>
            <person name="Knights A."/>
            <person name="Loulseged H."/>
            <person name="Mungall K."/>
            <person name="Oliver K."/>
            <person name="Price C."/>
            <person name="Quail M.A."/>
            <person name="Urushihara H."/>
            <person name="Hernandez J."/>
            <person name="Rabbinowitsch E."/>
            <person name="Steffen D."/>
            <person name="Sanders M."/>
            <person name="Ma J."/>
            <person name="Kohara Y."/>
            <person name="Sharp S."/>
            <person name="Simmonds M."/>
            <person name="Spiegler S."/>
            <person name="Tivey A."/>
            <person name="Sugano S."/>
            <person name="White B."/>
            <person name="Walker D."/>
            <person name="Woodward J."/>
            <person name="Winckler T."/>
            <person name="Tanaka Y."/>
            <person name="Shaulsky G."/>
            <person name="Schleicher M."/>
            <person name="Weinstock G."/>
            <person name="Rosenthal A."/>
            <person name="Cox E.C."/>
            <person name="Chisholm R.L."/>
            <person name="Gibbs R."/>
            <person name="Loomis W.F."/>
            <person name="Platzer M."/>
            <person name="Kay R.R."/>
            <person name="Williams J."/>
            <person name="Dear P.H."/>
            <person name="Noegel A.A."/>
            <person name="Barrell B."/>
            <person name="Kuspa A."/>
        </authorList>
    </citation>
    <scope>NUCLEOTIDE SEQUENCE [LARGE SCALE GENOMIC DNA]</scope>
    <source>
        <strain evidence="1 2">AX4</strain>
    </source>
</reference>
<evidence type="ECO:0000313" key="2">
    <source>
        <dbReference type="Proteomes" id="UP000002195"/>
    </source>
</evidence>
<dbReference type="PaxDb" id="44689-DDB0168405"/>
<evidence type="ECO:0000313" key="1">
    <source>
        <dbReference type="EMBL" id="EAL71635.1"/>
    </source>
</evidence>
<dbReference type="EMBL" id="AAFI02000006">
    <property type="protein sequence ID" value="EAL71635.1"/>
    <property type="molecule type" value="Genomic_DNA"/>
</dbReference>
<name>Q86JH1_DICDI</name>
<dbReference type="RefSeq" id="XP_645583.1">
    <property type="nucleotide sequence ID" value="XM_640491.1"/>
</dbReference>
<accession>Q55AW3</accession>
<comment type="caution">
    <text evidence="1">The sequence shown here is derived from an EMBL/GenBank/DDBJ whole genome shotgun (WGS) entry which is preliminary data.</text>
</comment>
<gene>
    <name evidence="1" type="ORF">DDB_G0271542</name>
</gene>
<dbReference type="GeneID" id="8618036"/>
<dbReference type="Proteomes" id="UP000002195">
    <property type="component" value="Unassembled WGS sequence"/>
</dbReference>
<dbReference type="FunCoup" id="Q86JH1">
    <property type="interactions" value="8"/>
</dbReference>
<dbReference type="eggNOG" id="ENOG502RIA0">
    <property type="taxonomic scope" value="Eukaryota"/>
</dbReference>
<sequence length="467" mass="55489">MDKQFSSSYDSISSIKDLINSNQFSILKEKVYRNCRYLQFDSHQFSNSCTLDVDDLVKLFSTIIHDDYRFYRNFFNIENDYYNSSQDVVDFKYFCSRCSCQINQENNFFKGLLCYLNYIAHDHNYDRNQYYQLLINCTTKGEYSKFYHINEKSTLKALVNTAILILKLKTPPKEEEEKPIVTIEEIDNFTKKINKVNLKSLLNDPINFNNNEEIKNFIKKLLKLNHSIFGHEISNFLYFCYYHEESNDGHYKTIYPSCDLLEITVRLGIYEILESYETNGYKQGFQNLLPNIIQFNNGKTTDEEFKILFSHCFNKEKKIKFIDEIVKRIIKQPDLEFQSCCCYYFLCMLVIHNDTELVKYYSNKVGNHLQITLDKLLLPPTYYIESIEVLEFLFYNQSNYFKDIVYDNYISTFYKNLELLKHFESLFYKSKSVNPSSCRNSGGGGSSLISFIVYGYFGDRINYLEFK</sequence>
<organism evidence="1 2">
    <name type="scientific">Dictyostelium discoideum</name>
    <name type="common">Social amoeba</name>
    <dbReference type="NCBI Taxonomy" id="44689"/>
    <lineage>
        <taxon>Eukaryota</taxon>
        <taxon>Amoebozoa</taxon>
        <taxon>Evosea</taxon>
        <taxon>Eumycetozoa</taxon>
        <taxon>Dictyostelia</taxon>
        <taxon>Dictyosteliales</taxon>
        <taxon>Dictyosteliaceae</taxon>
        <taxon>Dictyostelium</taxon>
    </lineage>
</organism>
<dbReference type="VEuPathDB" id="AmoebaDB:DDB_G0271542"/>
<protein>
    <submittedName>
        <fullName evidence="1">Uncharacterized protein</fullName>
    </submittedName>
</protein>
<proteinExistence type="predicted"/>